<organism evidence="1 2">
    <name type="scientific">Botrytis galanthina</name>
    <dbReference type="NCBI Taxonomy" id="278940"/>
    <lineage>
        <taxon>Eukaryota</taxon>
        <taxon>Fungi</taxon>
        <taxon>Dikarya</taxon>
        <taxon>Ascomycota</taxon>
        <taxon>Pezizomycotina</taxon>
        <taxon>Leotiomycetes</taxon>
        <taxon>Helotiales</taxon>
        <taxon>Sclerotiniaceae</taxon>
        <taxon>Botrytis</taxon>
    </lineage>
</organism>
<evidence type="ECO:0000313" key="2">
    <source>
        <dbReference type="Proteomes" id="UP000308671"/>
    </source>
</evidence>
<dbReference type="Proteomes" id="UP000308671">
    <property type="component" value="Unassembled WGS sequence"/>
</dbReference>
<dbReference type="EMBL" id="PQXL01000078">
    <property type="protein sequence ID" value="THV52474.1"/>
    <property type="molecule type" value="Genomic_DNA"/>
</dbReference>
<name>A0A4S8RG30_9HELO</name>
<proteinExistence type="predicted"/>
<evidence type="ECO:0000313" key="1">
    <source>
        <dbReference type="EMBL" id="THV52474.1"/>
    </source>
</evidence>
<gene>
    <name evidence="1" type="ORF">BGAL_0078g00230</name>
</gene>
<keyword evidence="2" id="KW-1185">Reference proteome</keyword>
<accession>A0A4S8RG30</accession>
<reference evidence="1 2" key="1">
    <citation type="submission" date="2017-12" db="EMBL/GenBank/DDBJ databases">
        <title>Comparative genomics of Botrytis spp.</title>
        <authorList>
            <person name="Valero-Jimenez C.A."/>
            <person name="Tapia P."/>
            <person name="Veloso J."/>
            <person name="Silva-Moreno E."/>
            <person name="Staats M."/>
            <person name="Valdes J.H."/>
            <person name="Van Kan J.A.L."/>
        </authorList>
    </citation>
    <scope>NUCLEOTIDE SEQUENCE [LARGE SCALE GENOMIC DNA]</scope>
    <source>
        <strain evidence="1 2">MUCL435</strain>
    </source>
</reference>
<comment type="caution">
    <text evidence="1">The sequence shown here is derived from an EMBL/GenBank/DDBJ whole genome shotgun (WGS) entry which is preliminary data.</text>
</comment>
<dbReference type="AlphaFoldDB" id="A0A4S8RG30"/>
<sequence>MKLGAINRYGRIEPDVMEFLVLLALGIKKLKVHEVEAIIEIGRHVDCSWQRLQWISILSVNQYEAWHHTVVTRFGIGSSIPATMVRRAAHNIEGWEELMIRI</sequence>
<protein>
    <submittedName>
        <fullName evidence="1">Uncharacterized protein</fullName>
    </submittedName>
</protein>